<sequence>MTKIYRHSVDNDIEKKILTGLIINDEFCTGMQKMMKEQYFQIDYARIVIKWIQEHFKCYKKSPGKDIQTIYQAEKGSLKEADATLLGKFLSSLSEEYESGETLNCEYLLDQAKDYFRERSLTILSEKVQSDLLRGRIDHAETEVKNYSKVVKELGTWFNPFDKSEIHKLFTESNDFIFKLPEEFGKLAGEFEREWLIAFMGPMKRGKSFMLEEFCIQALSCRLKVVLFSLEMSKKEISKRIYKRITGLSTRSEKVSWPVFDCERNQDNTCKLPERTCVKGIKPPGVEITEQKETKGYKPCTACRSKDENDPDNEKYIQAVWRVWKEQKETFDSKIVLKKAKDFERLYGKNFRVKSYPSFAATFEDIVSDLDDLWYTEEFSPDVICIDSVDILAPTGNWNLSERGQIDWAWKRAKGLAGERHALVATVLQSNRASINQKSVQQDNTSEDIRKLAHVDVMFGLNQTHCEKKLGIMRVSTVVHRHEEFQFGKEVKILQSLNIGQPLMEIQWSTDKEDEKEK</sequence>
<proteinExistence type="predicted"/>
<dbReference type="EMBL" id="MT143633">
    <property type="protein sequence ID" value="QJA99179.1"/>
    <property type="molecule type" value="Genomic_DNA"/>
</dbReference>
<reference evidence="1" key="1">
    <citation type="submission" date="2020-03" db="EMBL/GenBank/DDBJ databases">
        <title>The deep terrestrial virosphere.</title>
        <authorList>
            <person name="Holmfeldt K."/>
            <person name="Nilsson E."/>
            <person name="Simone D."/>
            <person name="Lopez-Fernandez M."/>
            <person name="Wu X."/>
            <person name="de Brujin I."/>
            <person name="Lundin D."/>
            <person name="Andersson A."/>
            <person name="Bertilsson S."/>
            <person name="Dopson M."/>
        </authorList>
    </citation>
    <scope>NUCLEOTIDE SEQUENCE</scope>
    <source>
        <strain evidence="1">MM171A01268</strain>
        <strain evidence="2">MM171B00579</strain>
    </source>
</reference>
<dbReference type="InterPro" id="IPR027417">
    <property type="entry name" value="P-loop_NTPase"/>
</dbReference>
<dbReference type="AlphaFoldDB" id="A0A6M3LYX5"/>
<dbReference type="EMBL" id="MT143857">
    <property type="protein sequence ID" value="QJB03711.1"/>
    <property type="molecule type" value="Genomic_DNA"/>
</dbReference>
<name>A0A6M3LYX5_9ZZZZ</name>
<organism evidence="1">
    <name type="scientific">viral metagenome</name>
    <dbReference type="NCBI Taxonomy" id="1070528"/>
    <lineage>
        <taxon>unclassified sequences</taxon>
        <taxon>metagenomes</taxon>
        <taxon>organismal metagenomes</taxon>
    </lineage>
</organism>
<dbReference type="Gene3D" id="3.40.50.300">
    <property type="entry name" value="P-loop containing nucleotide triphosphate hydrolases"/>
    <property type="match status" value="1"/>
</dbReference>
<protein>
    <submittedName>
        <fullName evidence="1">Uncharacterized protein</fullName>
    </submittedName>
</protein>
<evidence type="ECO:0000313" key="1">
    <source>
        <dbReference type="EMBL" id="QJA99179.1"/>
    </source>
</evidence>
<evidence type="ECO:0000313" key="2">
    <source>
        <dbReference type="EMBL" id="QJB03711.1"/>
    </source>
</evidence>
<dbReference type="SUPFAM" id="SSF52540">
    <property type="entry name" value="P-loop containing nucleoside triphosphate hydrolases"/>
    <property type="match status" value="1"/>
</dbReference>
<accession>A0A6M3LYX5</accession>
<gene>
    <name evidence="1" type="ORF">MM171A01268_0008</name>
    <name evidence="2" type="ORF">MM171B00579_0013</name>
</gene>